<feature type="region of interest" description="Disordered" evidence="1">
    <location>
        <begin position="86"/>
        <end position="173"/>
    </location>
</feature>
<dbReference type="AlphaFoldDB" id="A0A9Q1JHL7"/>
<accession>A0A9Q1JHL7</accession>
<dbReference type="EMBL" id="JAKOGI010003340">
    <property type="protein sequence ID" value="KAJ8420561.1"/>
    <property type="molecule type" value="Genomic_DNA"/>
</dbReference>
<protein>
    <submittedName>
        <fullName evidence="2">Uncharacterized protein</fullName>
    </submittedName>
</protein>
<evidence type="ECO:0000313" key="2">
    <source>
        <dbReference type="EMBL" id="KAJ8420561.1"/>
    </source>
</evidence>
<proteinExistence type="predicted"/>
<comment type="caution">
    <text evidence="2">The sequence shown here is derived from an EMBL/GenBank/DDBJ whole genome shotgun (WGS) entry which is preliminary data.</text>
</comment>
<name>A0A9Q1JHL7_9CARY</name>
<evidence type="ECO:0000256" key="1">
    <source>
        <dbReference type="SAM" id="MobiDB-lite"/>
    </source>
</evidence>
<sequence length="173" mass="19395">MHWGSLGSSSRSLPENSSPISCRLHHLHLNSSPFLSLWSISSHSIFFSLSSGKGSSFEDLGRPLTDYEKKRHITMEKNARILEKLGLPKLKGSQHRKGIDKDEEYMPSDKASESEEDSENDNVDDVIASKGVALRQVDVHQPEEVMSVQTEQRMRSKRQATIAQDATRTSSDD</sequence>
<organism evidence="2 3">
    <name type="scientific">Carnegiea gigantea</name>
    <dbReference type="NCBI Taxonomy" id="171969"/>
    <lineage>
        <taxon>Eukaryota</taxon>
        <taxon>Viridiplantae</taxon>
        <taxon>Streptophyta</taxon>
        <taxon>Embryophyta</taxon>
        <taxon>Tracheophyta</taxon>
        <taxon>Spermatophyta</taxon>
        <taxon>Magnoliopsida</taxon>
        <taxon>eudicotyledons</taxon>
        <taxon>Gunneridae</taxon>
        <taxon>Pentapetalae</taxon>
        <taxon>Caryophyllales</taxon>
        <taxon>Cactineae</taxon>
        <taxon>Cactaceae</taxon>
        <taxon>Cactoideae</taxon>
        <taxon>Echinocereeae</taxon>
        <taxon>Carnegiea</taxon>
    </lineage>
</organism>
<dbReference type="Proteomes" id="UP001153076">
    <property type="component" value="Unassembled WGS sequence"/>
</dbReference>
<feature type="compositionally biased region" description="Polar residues" evidence="1">
    <location>
        <begin position="159"/>
        <end position="173"/>
    </location>
</feature>
<feature type="compositionally biased region" description="Acidic residues" evidence="1">
    <location>
        <begin position="114"/>
        <end position="124"/>
    </location>
</feature>
<reference evidence="2" key="1">
    <citation type="submission" date="2022-04" db="EMBL/GenBank/DDBJ databases">
        <title>Carnegiea gigantea Genome sequencing and assembly v2.</title>
        <authorList>
            <person name="Copetti D."/>
            <person name="Sanderson M.J."/>
            <person name="Burquez A."/>
            <person name="Wojciechowski M.F."/>
        </authorList>
    </citation>
    <scope>NUCLEOTIDE SEQUENCE</scope>
    <source>
        <strain evidence="2">SGP5-SGP5p</strain>
        <tissue evidence="2">Aerial part</tissue>
    </source>
</reference>
<evidence type="ECO:0000313" key="3">
    <source>
        <dbReference type="Proteomes" id="UP001153076"/>
    </source>
</evidence>
<keyword evidence="3" id="KW-1185">Reference proteome</keyword>
<gene>
    <name evidence="2" type="ORF">Cgig2_032395</name>
</gene>